<feature type="transmembrane region" description="Helical" evidence="12">
    <location>
        <begin position="1340"/>
        <end position="1360"/>
    </location>
</feature>
<dbReference type="Pfam" id="PF12409">
    <property type="entry name" value="P5-ATPase"/>
    <property type="match status" value="1"/>
</dbReference>
<comment type="subcellular location">
    <subcellularLocation>
        <location evidence="1 12">Membrane</location>
        <topology evidence="1 12">Multi-pass membrane protein</topology>
    </subcellularLocation>
</comment>
<dbReference type="PROSITE" id="PS01229">
    <property type="entry name" value="COF_2"/>
    <property type="match status" value="1"/>
</dbReference>
<dbReference type="InterPro" id="IPR023299">
    <property type="entry name" value="ATPase_P-typ_cyto_dom_N"/>
</dbReference>
<evidence type="ECO:0000256" key="4">
    <source>
        <dbReference type="ARBA" id="ARBA00022723"/>
    </source>
</evidence>
<dbReference type="SFLD" id="SFLDS00003">
    <property type="entry name" value="Haloacid_Dehalogenase"/>
    <property type="match status" value="1"/>
</dbReference>
<keyword evidence="9 12" id="KW-1133">Transmembrane helix</keyword>
<accession>A0A5J4YYP4</accession>
<dbReference type="Pfam" id="PF00122">
    <property type="entry name" value="E1-E2_ATPase"/>
    <property type="match status" value="1"/>
</dbReference>
<feature type="transmembrane region" description="Helical" evidence="12">
    <location>
        <begin position="734"/>
        <end position="755"/>
    </location>
</feature>
<feature type="region of interest" description="Disordered" evidence="13">
    <location>
        <begin position="1"/>
        <end position="26"/>
    </location>
</feature>
<organism evidence="16 17">
    <name type="scientific">Porphyridium purpureum</name>
    <name type="common">Red alga</name>
    <name type="synonym">Porphyridium cruentum</name>
    <dbReference type="NCBI Taxonomy" id="35688"/>
    <lineage>
        <taxon>Eukaryota</taxon>
        <taxon>Rhodophyta</taxon>
        <taxon>Bangiophyceae</taxon>
        <taxon>Porphyridiales</taxon>
        <taxon>Porphyridiaceae</taxon>
        <taxon>Porphyridium</taxon>
    </lineage>
</organism>
<feature type="region of interest" description="Disordered" evidence="13">
    <location>
        <begin position="802"/>
        <end position="826"/>
    </location>
</feature>
<evidence type="ECO:0000256" key="13">
    <source>
        <dbReference type="SAM" id="MobiDB-lite"/>
    </source>
</evidence>
<dbReference type="InterPro" id="IPR047819">
    <property type="entry name" value="P5A-ATPase_N"/>
</dbReference>
<dbReference type="SFLD" id="SFLDF00027">
    <property type="entry name" value="p-type_atpase"/>
    <property type="match status" value="1"/>
</dbReference>
<keyword evidence="4 12" id="KW-0479">Metal-binding</keyword>
<comment type="caution">
    <text evidence="16">The sequence shown here is derived from an EMBL/GenBank/DDBJ whole genome shotgun (WGS) entry which is preliminary data.</text>
</comment>
<dbReference type="OMA" id="FSCFQYM"/>
<feature type="transmembrane region" description="Helical" evidence="12">
    <location>
        <begin position="694"/>
        <end position="714"/>
    </location>
</feature>
<evidence type="ECO:0000256" key="1">
    <source>
        <dbReference type="ARBA" id="ARBA00004141"/>
    </source>
</evidence>
<dbReference type="GO" id="GO:0005524">
    <property type="term" value="F:ATP binding"/>
    <property type="evidence" value="ECO:0007669"/>
    <property type="project" value="UniProtKB-UniRule"/>
</dbReference>
<dbReference type="Gene3D" id="2.70.150.10">
    <property type="entry name" value="Calcium-transporting ATPase, cytoplasmic transduction domain A"/>
    <property type="match status" value="2"/>
</dbReference>
<dbReference type="InterPro" id="IPR018303">
    <property type="entry name" value="ATPase_P-typ_P_site"/>
</dbReference>
<evidence type="ECO:0000256" key="2">
    <source>
        <dbReference type="ARBA" id="ARBA00022553"/>
    </source>
</evidence>
<feature type="domain" description="P5B-type ATPase N-terminal" evidence="15">
    <location>
        <begin position="197"/>
        <end position="322"/>
    </location>
</feature>
<reference evidence="17" key="1">
    <citation type="journal article" date="2019" name="Nat. Commun.">
        <title>Expansion of phycobilisome linker gene families in mesophilic red algae.</title>
        <authorList>
            <person name="Lee J."/>
            <person name="Kim D."/>
            <person name="Bhattacharya D."/>
            <person name="Yoon H.S."/>
        </authorList>
    </citation>
    <scope>NUCLEOTIDE SEQUENCE [LARGE SCALE GENOMIC DNA]</scope>
    <source>
        <strain evidence="17">CCMP 1328</strain>
    </source>
</reference>
<feature type="domain" description="P-type ATPase A" evidence="14">
    <location>
        <begin position="500"/>
        <end position="673"/>
    </location>
</feature>
<feature type="transmembrane region" description="Helical" evidence="12">
    <location>
        <begin position="432"/>
        <end position="454"/>
    </location>
</feature>
<evidence type="ECO:0000259" key="14">
    <source>
        <dbReference type="Pfam" id="PF00122"/>
    </source>
</evidence>
<evidence type="ECO:0000256" key="9">
    <source>
        <dbReference type="ARBA" id="ARBA00022989"/>
    </source>
</evidence>
<evidence type="ECO:0000256" key="6">
    <source>
        <dbReference type="ARBA" id="ARBA00022840"/>
    </source>
</evidence>
<name>A0A5J4YYP4_PORPP</name>
<evidence type="ECO:0000313" key="17">
    <source>
        <dbReference type="Proteomes" id="UP000324585"/>
    </source>
</evidence>
<feature type="region of interest" description="Disordered" evidence="13">
    <location>
        <begin position="375"/>
        <end position="394"/>
    </location>
</feature>
<evidence type="ECO:0000256" key="7">
    <source>
        <dbReference type="ARBA" id="ARBA00022842"/>
    </source>
</evidence>
<dbReference type="EMBL" id="VRMN01000003">
    <property type="protein sequence ID" value="KAA8495587.1"/>
    <property type="molecule type" value="Genomic_DNA"/>
</dbReference>
<dbReference type="PANTHER" id="PTHR45630">
    <property type="entry name" value="CATION-TRANSPORTING ATPASE-RELATED"/>
    <property type="match status" value="1"/>
</dbReference>
<dbReference type="GO" id="GO:0046872">
    <property type="term" value="F:metal ion binding"/>
    <property type="evidence" value="ECO:0007669"/>
    <property type="project" value="UniProtKB-UniRule"/>
</dbReference>
<dbReference type="GO" id="GO:0016020">
    <property type="term" value="C:membrane"/>
    <property type="evidence" value="ECO:0007669"/>
    <property type="project" value="UniProtKB-SubCell"/>
</dbReference>
<dbReference type="InterPro" id="IPR059000">
    <property type="entry name" value="ATPase_P-type_domA"/>
</dbReference>
<evidence type="ECO:0000259" key="15">
    <source>
        <dbReference type="Pfam" id="PF12409"/>
    </source>
</evidence>
<keyword evidence="5 12" id="KW-0547">Nucleotide-binding</keyword>
<keyword evidence="17" id="KW-1185">Reference proteome</keyword>
<keyword evidence="10 12" id="KW-0472">Membrane</keyword>
<dbReference type="SUPFAM" id="SSF81653">
    <property type="entry name" value="Calcium ATPase, transduction domain A"/>
    <property type="match status" value="1"/>
</dbReference>
<feature type="compositionally biased region" description="Basic and acidic residues" evidence="13">
    <location>
        <begin position="566"/>
        <end position="581"/>
    </location>
</feature>
<dbReference type="SUPFAM" id="SSF56784">
    <property type="entry name" value="HAD-like"/>
    <property type="match status" value="1"/>
</dbReference>
<evidence type="ECO:0000256" key="3">
    <source>
        <dbReference type="ARBA" id="ARBA00022692"/>
    </source>
</evidence>
<feature type="transmembrane region" description="Helical" evidence="12">
    <location>
        <begin position="1494"/>
        <end position="1514"/>
    </location>
</feature>
<dbReference type="Proteomes" id="UP000324585">
    <property type="component" value="Unassembled WGS sequence"/>
</dbReference>
<feature type="transmembrane region" description="Helical" evidence="12">
    <location>
        <begin position="205"/>
        <end position="225"/>
    </location>
</feature>
<evidence type="ECO:0000256" key="10">
    <source>
        <dbReference type="ARBA" id="ARBA00023136"/>
    </source>
</evidence>
<protein>
    <recommendedName>
        <fullName evidence="12">Cation-transporting ATPase</fullName>
        <ecNumber evidence="12">7.2.2.-</ecNumber>
    </recommendedName>
</protein>
<proteinExistence type="inferred from homology"/>
<feature type="region of interest" description="Disordered" evidence="13">
    <location>
        <begin position="559"/>
        <end position="586"/>
    </location>
</feature>
<feature type="transmembrane region" description="Helical" evidence="12">
    <location>
        <begin position="460"/>
        <end position="477"/>
    </location>
</feature>
<dbReference type="InterPro" id="IPR036412">
    <property type="entry name" value="HAD-like_sf"/>
</dbReference>
<evidence type="ECO:0000313" key="16">
    <source>
        <dbReference type="EMBL" id="KAA8495587.1"/>
    </source>
</evidence>
<keyword evidence="8 12" id="KW-1278">Translocase</keyword>
<dbReference type="GO" id="GO:0019829">
    <property type="term" value="F:ATPase-coupled monoatomic cation transmembrane transporter activity"/>
    <property type="evidence" value="ECO:0007669"/>
    <property type="project" value="UniProtKB-UniRule"/>
</dbReference>
<dbReference type="SFLD" id="SFLDG00002">
    <property type="entry name" value="C1.7:_P-type_atpase_like"/>
    <property type="match status" value="1"/>
</dbReference>
<keyword evidence="7 12" id="KW-0460">Magnesium</keyword>
<keyword evidence="6 12" id="KW-0067">ATP-binding</keyword>
<gene>
    <name evidence="16" type="ORF">FVE85_1742</name>
</gene>
<dbReference type="InterPro" id="IPR023214">
    <property type="entry name" value="HAD_sf"/>
</dbReference>
<dbReference type="InterPro" id="IPR006544">
    <property type="entry name" value="P-type_TPase_V"/>
</dbReference>
<dbReference type="InterPro" id="IPR008250">
    <property type="entry name" value="ATPase_P-typ_transduc_dom_A_sf"/>
</dbReference>
<dbReference type="OrthoDB" id="6086at2759"/>
<dbReference type="Gene3D" id="1.20.1110.10">
    <property type="entry name" value="Calcium-transporting ATPase, transmembrane domain"/>
    <property type="match status" value="1"/>
</dbReference>
<feature type="compositionally biased region" description="Basic and acidic residues" evidence="13">
    <location>
        <begin position="132"/>
        <end position="141"/>
    </location>
</feature>
<dbReference type="GO" id="GO:0140358">
    <property type="term" value="F:P-type transmembrane transporter activity"/>
    <property type="evidence" value="ECO:0007669"/>
    <property type="project" value="InterPro"/>
</dbReference>
<evidence type="ECO:0000256" key="8">
    <source>
        <dbReference type="ARBA" id="ARBA00022967"/>
    </source>
</evidence>
<evidence type="ECO:0000256" key="12">
    <source>
        <dbReference type="RuleBase" id="RU362082"/>
    </source>
</evidence>
<dbReference type="PANTHER" id="PTHR45630:SF8">
    <property type="entry name" value="CATION-TRANSPORTING ATPASE"/>
    <property type="match status" value="1"/>
</dbReference>
<dbReference type="PROSITE" id="PS00154">
    <property type="entry name" value="ATPASE_E1_E2"/>
    <property type="match status" value="1"/>
</dbReference>
<comment type="catalytic activity">
    <reaction evidence="11 12">
        <text>ATP + H2O = ADP + phosphate + H(+)</text>
        <dbReference type="Rhea" id="RHEA:13065"/>
        <dbReference type="ChEBI" id="CHEBI:15377"/>
        <dbReference type="ChEBI" id="CHEBI:15378"/>
        <dbReference type="ChEBI" id="CHEBI:30616"/>
        <dbReference type="ChEBI" id="CHEBI:43474"/>
        <dbReference type="ChEBI" id="CHEBI:456216"/>
    </reaction>
</comment>
<comment type="similarity">
    <text evidence="12">Belongs to the cation transport ATPase (P-type) (TC 3.A.3) family. Type V subfamily.</text>
</comment>
<dbReference type="InterPro" id="IPR023298">
    <property type="entry name" value="ATPase_P-typ_TM_dom_sf"/>
</dbReference>
<feature type="region of interest" description="Disordered" evidence="13">
    <location>
        <begin position="127"/>
        <end position="151"/>
    </location>
</feature>
<dbReference type="InterPro" id="IPR044492">
    <property type="entry name" value="P_typ_ATPase_HD_dom"/>
</dbReference>
<evidence type="ECO:0000256" key="5">
    <source>
        <dbReference type="ARBA" id="ARBA00022741"/>
    </source>
</evidence>
<feature type="transmembrane region" description="Helical" evidence="12">
    <location>
        <begin position="1534"/>
        <end position="1557"/>
    </location>
</feature>
<keyword evidence="2" id="KW-0597">Phosphoprotein</keyword>
<sequence>MLGGHGRMMDKPSAPSNSETSPLLGIPIAPSAVPQAVGSAMDAKMSASMIPHAQFLHPPAARRASAAMPYGRMSGVMSDGDEDDIAARREMERGRKHFDIDFFTSGIPAGAKGNMAARRSVRDLDDLGDTDSLAHGEKEPQRSTTAGDTYYGATLGRADSSGRRQGISEQQHVGLMRTRLRKKKAKVRAEVDELVGVELFVRSKWRSFLFVLFCVMTLGIPYLIVRSRPRWLTLCTHRRASLEDDDLLVVVKTWRGSWLFAECETSAQASDLVKYVRLAQMRESNIISERFKSYHQIIKYTEKYGVDELRGCIFSVRYRRYMLVDLTPPHEYTTDDDEDADEIDLSFNSPWLLLPVACSLSLVVDTLFEVPSEDEELAQKDKSTDSDGDDLDQGEQTMRLRDDIELSPGEAMSRRVIFGKNLLEIETQPLRVLFFNELVHPFFLFQIWSVILWLLERYEFYAIMILITSLGSALLEAKEIYSNQQRLARLAAITSDVLVERGENGGAVRVSSEQLVPGDVIILEQGMDLMCDVTLVSGSLLVNEASLTGEACPVRKSAWSPPITEAHSDNDDSDHGGNRSDDEYEDYDDEFAEGTGAALVSFDQTYDEGDFFAVEGLTPMISSTAPETKSHEDTWSKSEHMGFAGTWIVEARDNPRGLVVRTGAATVRGELVRDIIVGGKDKLTSNENHMQRQAYVVVLCLLVVGVTMSVITIRHFRKHFHMHGLEPILDGLDLLTIAVPPALPATITFGLVFALSRLEKKRILCVEAACVARAAWLQVLCFDKTGTLTDLGLDVRSLRLATPRPPASAPTEPTPQAQVGAGSTKRKRHAEFSEPFVDFAARTWPCEVERVLATCHSLAWVDNEIVGDEVDVRLFELSRWTLQTSATMQGGDGYVRGIDNASGPTVIGNGGVKAKANAEVHDAKQQLTDESSRGIGVKQANTKKPRFVFRVFDEERNEQIHVLRLLDFDPELARMGVVAQISPLRGKDQNGAPETGKSFVFVKGAPEIVAMKCVRSSVPANLHKVLTEYAQQGLRILAIAARELQQDRDFVPGSSGGGKLKLPDVRRVPRARLERDLKFLGLVVLENRLKSDTTPVLRDLRESGDLRCVMVTGDHSRTAISVAKQCGILNTRHRVIVADVQAGKSSSNSSGAHTHSNVIFVDAQSNTKWTRKQLLEALGFQVGLLPEQSIVRVASPTVQVAVTGAAFRRLAEEYTVLSSRKQQLLQQQRSDTGVSEVDKKMLPFRAVLEHGAVFARMSANDKASLVRLLRAEVCTEVGMCGDGANDAAALKEAMVGVSLCEGIDADATASLAAPLTSRVASIQAMRETILEGRAAADASLGAFAFMFLYSLIQLYAVALLYQVGSTFGDGQFLYVDLILIIPLGILVGKLSCAPRLTHIKPPVALSERRVLVSVFGQAAIMLIFQVGTVALVHWNGLDTDLAGVQAVIEKKNSPMVMLVENTSLFLVTNFQYILACVVFNLGPPYRQRFSENRAFLWLVSVLTLACLLLVVLSVGENRYVGMHSLIGRWLELDYLSVGFRAQLLCVIALNGVSSVLWKRAFG</sequence>
<dbReference type="PRINTS" id="PR00119">
    <property type="entry name" value="CATATPASE"/>
</dbReference>
<keyword evidence="3 12" id="KW-0812">Transmembrane</keyword>
<dbReference type="Gene3D" id="3.40.50.1000">
    <property type="entry name" value="HAD superfamily/HAD-like"/>
    <property type="match status" value="2"/>
</dbReference>
<feature type="transmembrane region" description="Helical" evidence="12">
    <location>
        <begin position="1410"/>
        <end position="1434"/>
    </location>
</feature>
<feature type="transmembrane region" description="Helical" evidence="12">
    <location>
        <begin position="1463"/>
        <end position="1482"/>
    </location>
</feature>
<dbReference type="Pfam" id="PF13246">
    <property type="entry name" value="Cation_ATPase"/>
    <property type="match status" value="1"/>
</dbReference>
<dbReference type="SUPFAM" id="SSF81665">
    <property type="entry name" value="Calcium ATPase, transmembrane domain M"/>
    <property type="match status" value="1"/>
</dbReference>
<dbReference type="Gene3D" id="3.40.1110.10">
    <property type="entry name" value="Calcium-transporting ATPase, cytoplasmic domain N"/>
    <property type="match status" value="2"/>
</dbReference>
<dbReference type="SUPFAM" id="SSF81660">
    <property type="entry name" value="Metal cation-transporting ATPase, ATP-binding domain N"/>
    <property type="match status" value="1"/>
</dbReference>
<dbReference type="EC" id="7.2.2.-" evidence="12"/>
<feature type="transmembrane region" description="Helical" evidence="12">
    <location>
        <begin position="1372"/>
        <end position="1390"/>
    </location>
</feature>
<evidence type="ECO:0000256" key="11">
    <source>
        <dbReference type="ARBA" id="ARBA00049360"/>
    </source>
</evidence>